<evidence type="ECO:0000313" key="10">
    <source>
        <dbReference type="Proteomes" id="UP001442841"/>
    </source>
</evidence>
<evidence type="ECO:0000313" key="9">
    <source>
        <dbReference type="EMBL" id="XAN08991.1"/>
    </source>
</evidence>
<dbReference type="PROSITE" id="PS51194">
    <property type="entry name" value="HELICASE_CTER"/>
    <property type="match status" value="1"/>
</dbReference>
<evidence type="ECO:0000256" key="6">
    <source>
        <dbReference type="SAM" id="MobiDB-lite"/>
    </source>
</evidence>
<dbReference type="InterPro" id="IPR010225">
    <property type="entry name" value="HrpB"/>
</dbReference>
<dbReference type="Pfam" id="PF00270">
    <property type="entry name" value="DEAD"/>
    <property type="match status" value="1"/>
</dbReference>
<keyword evidence="5" id="KW-0067">ATP-binding</keyword>
<evidence type="ECO:0000256" key="5">
    <source>
        <dbReference type="ARBA" id="ARBA00022840"/>
    </source>
</evidence>
<accession>A0ABZ3FWQ2</accession>
<dbReference type="InterPro" id="IPR001650">
    <property type="entry name" value="Helicase_C-like"/>
</dbReference>
<evidence type="ECO:0000256" key="4">
    <source>
        <dbReference type="ARBA" id="ARBA00022806"/>
    </source>
</evidence>
<sequence length="837" mass="88469">MADPFDLERIGAGLPVATALGALRTALEESGRAVVQAPPGTGKTTLIPPLLANTAPGRVIVTQPRRVAARAAATRLAALAGVPLGDLVGYRIRGESRVSARTRVEFCTTGILVRRLLAEPDLPGVSAIVLDEVHERQLDSDLAFAMVAEVAGLRDDLRVVAMSATLAADRFAAALGGSAPAPVVDIAATLHDLTVRWAPPPPGVTALGPRGVTDDFLAHVAATTQQALASGTGDGLVFLSGVREVERVAGLLADPVSDIDVLPLHGRLPPREQDRALAVGPRRRVVVATSVAESSLTVPGVRLVVDAGLAREPRFDAARGMTGLVTRTESRSSAEQRAGRAAREGPGTVVRCFAAETWPRLEAAPAPEILTADLTRALLDLACWGAPRGEGLALLDPPPPAAATRAEDTLRELGAIDGTGAVTDLGLRLARVPADPRLARALFLGAESVGVERSAEIVAALESDQRAPGADLGALLRLLRSDRSPGARAWRTESDRLARMLEAERSRGNVAPISGNSAEIGPVVAAAFPDRIARRRQPGSPAYLLSSGTAAELPRDHALGDQEWLAIAEVDRVASGALIRSATHLNEDQALASGAHLITDTDEVTWRGGRVAGVRVRRLGAIELTRTPFRPDAAAGAEAVRAALAAEGLDTLVWSEDATGLRRRMAFAHRHLGTPWPAIDDEALLDRLDEWLGPEILRLAEGTPARSLDLAAALRRLLPWPQAGEFDAMVPQRLEVPTGSKIRIAYPTDPADRPVLAVKLQECFGLTETPRVAGVPILFHLLSPAGRPLAVTDDLASFWVNAYPGVRAENRGRYSKHPWPEDPLTAPARRGTTRSGR</sequence>
<dbReference type="PANTHER" id="PTHR43519:SF1">
    <property type="entry name" value="ATP-DEPENDENT RNA HELICASE HRPB"/>
    <property type="match status" value="1"/>
</dbReference>
<dbReference type="PIRSF" id="PIRSF005496">
    <property type="entry name" value="ATP_hel_hrpB"/>
    <property type="match status" value="1"/>
</dbReference>
<evidence type="ECO:0000256" key="1">
    <source>
        <dbReference type="ARBA" id="ARBA00012552"/>
    </source>
</evidence>
<dbReference type="EC" id="3.6.4.13" evidence="1"/>
<dbReference type="SMART" id="SM00847">
    <property type="entry name" value="HA2"/>
    <property type="match status" value="1"/>
</dbReference>
<feature type="domain" description="Helicase C-terminal" evidence="8">
    <location>
        <begin position="215"/>
        <end position="385"/>
    </location>
</feature>
<dbReference type="Proteomes" id="UP001442841">
    <property type="component" value="Chromosome"/>
</dbReference>
<dbReference type="PANTHER" id="PTHR43519">
    <property type="entry name" value="ATP-DEPENDENT RNA HELICASE HRPB"/>
    <property type="match status" value="1"/>
</dbReference>
<dbReference type="InterPro" id="IPR049614">
    <property type="entry name" value="HrpB_DEXH"/>
</dbReference>
<dbReference type="GO" id="GO:0016787">
    <property type="term" value="F:hydrolase activity"/>
    <property type="evidence" value="ECO:0007669"/>
    <property type="project" value="UniProtKB-KW"/>
</dbReference>
<dbReference type="InterPro" id="IPR014001">
    <property type="entry name" value="Helicase_ATP-bd"/>
</dbReference>
<evidence type="ECO:0000256" key="2">
    <source>
        <dbReference type="ARBA" id="ARBA00022741"/>
    </source>
</evidence>
<dbReference type="InterPro" id="IPR048333">
    <property type="entry name" value="HA2_WH"/>
</dbReference>
<evidence type="ECO:0000256" key="3">
    <source>
        <dbReference type="ARBA" id="ARBA00022801"/>
    </source>
</evidence>
<dbReference type="CDD" id="cd17990">
    <property type="entry name" value="DEXHc_HrpB"/>
    <property type="match status" value="1"/>
</dbReference>
<dbReference type="InterPro" id="IPR002464">
    <property type="entry name" value="DNA/RNA_helicase_DEAH_CS"/>
</dbReference>
<dbReference type="RefSeq" id="WP_425310424.1">
    <property type="nucleotide sequence ID" value="NZ_CP154795.1"/>
</dbReference>
<dbReference type="PROSITE" id="PS00690">
    <property type="entry name" value="DEAH_ATP_HELICASE"/>
    <property type="match status" value="1"/>
</dbReference>
<feature type="region of interest" description="Disordered" evidence="6">
    <location>
        <begin position="811"/>
        <end position="837"/>
    </location>
</feature>
<dbReference type="Pfam" id="PF08482">
    <property type="entry name" value="HrpB_C"/>
    <property type="match status" value="1"/>
</dbReference>
<reference evidence="9 10" key="1">
    <citation type="submission" date="2024-04" db="EMBL/GenBank/DDBJ databases">
        <title>Isolation of an actinomycete strain from pig manure.</title>
        <authorList>
            <person name="Gong T."/>
            <person name="Yu Z."/>
            <person name="An M."/>
            <person name="Wei C."/>
            <person name="Yang W."/>
            <person name="Liu L."/>
        </authorList>
    </citation>
    <scope>NUCLEOTIDE SEQUENCE [LARGE SCALE GENOMIC DNA]</scope>
    <source>
        <strain evidence="9 10">ZF39</strain>
    </source>
</reference>
<dbReference type="Gene3D" id="1.20.120.1080">
    <property type="match status" value="1"/>
</dbReference>
<proteinExistence type="predicted"/>
<dbReference type="InterPro" id="IPR013689">
    <property type="entry name" value="RNA_helicase_ATP-dep_HrpB_C"/>
</dbReference>
<dbReference type="Pfam" id="PF00271">
    <property type="entry name" value="Helicase_C"/>
    <property type="match status" value="1"/>
</dbReference>
<keyword evidence="4 9" id="KW-0347">Helicase</keyword>
<feature type="domain" description="Helicase ATP-binding" evidence="7">
    <location>
        <begin position="24"/>
        <end position="184"/>
    </location>
</feature>
<dbReference type="SMART" id="SM00490">
    <property type="entry name" value="HELICc"/>
    <property type="match status" value="1"/>
</dbReference>
<keyword evidence="10" id="KW-1185">Reference proteome</keyword>
<keyword evidence="2" id="KW-0547">Nucleotide-binding</keyword>
<keyword evidence="3 9" id="KW-0378">Hydrolase</keyword>
<dbReference type="CDD" id="cd18791">
    <property type="entry name" value="SF2_C_RHA"/>
    <property type="match status" value="1"/>
</dbReference>
<dbReference type="PROSITE" id="PS51192">
    <property type="entry name" value="HELICASE_ATP_BIND_1"/>
    <property type="match status" value="1"/>
</dbReference>
<dbReference type="SUPFAM" id="SSF52540">
    <property type="entry name" value="P-loop containing nucleoside triphosphate hydrolases"/>
    <property type="match status" value="1"/>
</dbReference>
<name>A0ABZ3FWQ2_9ACTN</name>
<dbReference type="Gene3D" id="3.40.50.300">
    <property type="entry name" value="P-loop containing nucleotide triphosphate hydrolases"/>
    <property type="match status" value="2"/>
</dbReference>
<protein>
    <recommendedName>
        <fullName evidence="1">RNA helicase</fullName>
        <ecNumber evidence="1">3.6.4.13</ecNumber>
    </recommendedName>
</protein>
<dbReference type="InterPro" id="IPR027417">
    <property type="entry name" value="P-loop_NTPase"/>
</dbReference>
<gene>
    <name evidence="9" type="primary">hrpB</name>
    <name evidence="9" type="ORF">AADG42_17300</name>
</gene>
<dbReference type="InterPro" id="IPR011545">
    <property type="entry name" value="DEAD/DEAH_box_helicase_dom"/>
</dbReference>
<evidence type="ECO:0000259" key="8">
    <source>
        <dbReference type="PROSITE" id="PS51194"/>
    </source>
</evidence>
<dbReference type="GO" id="GO:0003724">
    <property type="term" value="F:RNA helicase activity"/>
    <property type="evidence" value="ECO:0007669"/>
    <property type="project" value="UniProtKB-EC"/>
</dbReference>
<dbReference type="SMART" id="SM00487">
    <property type="entry name" value="DEXDc"/>
    <property type="match status" value="1"/>
</dbReference>
<dbReference type="InterPro" id="IPR007502">
    <property type="entry name" value="Helicase-assoc_dom"/>
</dbReference>
<organism evidence="9 10">
    <name type="scientific">Ammonicoccus fulvus</name>
    <dbReference type="NCBI Taxonomy" id="3138240"/>
    <lineage>
        <taxon>Bacteria</taxon>
        <taxon>Bacillati</taxon>
        <taxon>Actinomycetota</taxon>
        <taxon>Actinomycetes</taxon>
        <taxon>Propionibacteriales</taxon>
        <taxon>Propionibacteriaceae</taxon>
        <taxon>Ammonicoccus</taxon>
    </lineage>
</organism>
<dbReference type="EMBL" id="CP154795">
    <property type="protein sequence ID" value="XAN08991.1"/>
    <property type="molecule type" value="Genomic_DNA"/>
</dbReference>
<evidence type="ECO:0000259" key="7">
    <source>
        <dbReference type="PROSITE" id="PS51192"/>
    </source>
</evidence>
<dbReference type="NCBIfam" id="TIGR01970">
    <property type="entry name" value="DEAH_box_HrpB"/>
    <property type="match status" value="1"/>
</dbReference>
<dbReference type="Pfam" id="PF04408">
    <property type="entry name" value="WHD_HA2"/>
    <property type="match status" value="1"/>
</dbReference>